<keyword evidence="2" id="KW-1133">Transmembrane helix</keyword>
<evidence type="ECO:0000256" key="2">
    <source>
        <dbReference type="SAM" id="Phobius"/>
    </source>
</evidence>
<feature type="transmembrane region" description="Helical" evidence="2">
    <location>
        <begin position="60"/>
        <end position="80"/>
    </location>
</feature>
<evidence type="ECO:0000313" key="3">
    <source>
        <dbReference type="EMBL" id="MDA4845384.1"/>
    </source>
</evidence>
<sequence>MPDDDDQKSRDAQRDLDRLREEGGLLNAPKMKPKSKTVKGHFLAEDVDQSDRIEVWGSRIGRILSLIAVFILIIWLVNFLQRN</sequence>
<evidence type="ECO:0000256" key="1">
    <source>
        <dbReference type="SAM" id="MobiDB-lite"/>
    </source>
</evidence>
<reference evidence="3" key="1">
    <citation type="submission" date="2022-11" db="EMBL/GenBank/DDBJ databases">
        <title>Hoeflea poritis sp. nov., isolated from scleractinian coral Porites lutea.</title>
        <authorList>
            <person name="Zhang G."/>
            <person name="Wei Q."/>
            <person name="Cai L."/>
        </authorList>
    </citation>
    <scope>NUCLEOTIDE SEQUENCE</scope>
    <source>
        <strain evidence="3">E7-10</strain>
    </source>
</reference>
<keyword evidence="2" id="KW-0472">Membrane</keyword>
<proteinExistence type="predicted"/>
<dbReference type="RefSeq" id="WP_271089003.1">
    <property type="nucleotide sequence ID" value="NZ_JAPJZH010000004.1"/>
</dbReference>
<organism evidence="3 4">
    <name type="scientific">Hoeflea poritis</name>
    <dbReference type="NCBI Taxonomy" id="2993659"/>
    <lineage>
        <taxon>Bacteria</taxon>
        <taxon>Pseudomonadati</taxon>
        <taxon>Pseudomonadota</taxon>
        <taxon>Alphaproteobacteria</taxon>
        <taxon>Hyphomicrobiales</taxon>
        <taxon>Rhizobiaceae</taxon>
        <taxon>Hoeflea</taxon>
    </lineage>
</organism>
<dbReference type="Proteomes" id="UP001148313">
    <property type="component" value="Unassembled WGS sequence"/>
</dbReference>
<gene>
    <name evidence="3" type="ORF">OOZ53_08490</name>
</gene>
<accession>A0ABT4VL28</accession>
<keyword evidence="4" id="KW-1185">Reference proteome</keyword>
<comment type="caution">
    <text evidence="3">The sequence shown here is derived from an EMBL/GenBank/DDBJ whole genome shotgun (WGS) entry which is preliminary data.</text>
</comment>
<feature type="compositionally biased region" description="Basic and acidic residues" evidence="1">
    <location>
        <begin position="7"/>
        <end position="23"/>
    </location>
</feature>
<keyword evidence="2" id="KW-0812">Transmembrane</keyword>
<name>A0ABT4VL28_9HYPH</name>
<protein>
    <submittedName>
        <fullName evidence="3">Uncharacterized protein</fullName>
    </submittedName>
</protein>
<evidence type="ECO:0000313" key="4">
    <source>
        <dbReference type="Proteomes" id="UP001148313"/>
    </source>
</evidence>
<feature type="region of interest" description="Disordered" evidence="1">
    <location>
        <begin position="1"/>
        <end position="34"/>
    </location>
</feature>
<dbReference type="EMBL" id="JAPJZH010000004">
    <property type="protein sequence ID" value="MDA4845384.1"/>
    <property type="molecule type" value="Genomic_DNA"/>
</dbReference>